<dbReference type="PANTHER" id="PTHR48020">
    <property type="entry name" value="PROTON MYO-INOSITOL COTRANSPORTER"/>
    <property type="match status" value="1"/>
</dbReference>
<evidence type="ECO:0000256" key="1">
    <source>
        <dbReference type="ARBA" id="ARBA00004141"/>
    </source>
</evidence>
<dbReference type="InterPro" id="IPR050814">
    <property type="entry name" value="Myo-inositol_Transporter"/>
</dbReference>
<dbReference type="Pfam" id="PF00083">
    <property type="entry name" value="Sugar_tr"/>
    <property type="match status" value="2"/>
</dbReference>
<comment type="similarity">
    <text evidence="2">Belongs to the major facilitator superfamily. Sugar transporter (TC 2.A.1.1) family.</text>
</comment>
<name>A0A914EGC8_9BILA</name>
<dbReference type="GO" id="GO:0005366">
    <property type="term" value="F:myo-inositol:proton symporter activity"/>
    <property type="evidence" value="ECO:0007669"/>
    <property type="project" value="TreeGrafter"/>
</dbReference>
<feature type="transmembrane region" description="Helical" evidence="7">
    <location>
        <begin position="175"/>
        <end position="195"/>
    </location>
</feature>
<dbReference type="GO" id="GO:0016324">
    <property type="term" value="C:apical plasma membrane"/>
    <property type="evidence" value="ECO:0007669"/>
    <property type="project" value="TreeGrafter"/>
</dbReference>
<dbReference type="AlphaFoldDB" id="A0A914EGC8"/>
<dbReference type="InterPro" id="IPR005828">
    <property type="entry name" value="MFS_sugar_transport-like"/>
</dbReference>
<dbReference type="Gene3D" id="1.20.1250.20">
    <property type="entry name" value="MFS general substrate transporter like domains"/>
    <property type="match status" value="2"/>
</dbReference>
<sequence length="378" mass="41980">MVHIHVSHNTQNQPKHLPKLGWFIYLLAIAAMIGGFLYGYNSGVVSPALIYLQQDDDMKPMKVFWQELVISITPVGALICAFAFSKWSLLIGRIFIGLGLGLSSMTVPIYVGEASPLHIRGKLLTCYQLFLGTGIVAGNVVGGGLSYVNPVQIGWRYYTTNIIKADGVKDPHTTIWISVGTAFMNLIGIIVPMFLIERLGRRKILLGSVIGTFISLLLLGAGFLVMNKTSADVIILSSSNRMFNSTTKNYDTCMKFSNCDFCVTNENCGFCSAKGSKDGFCLPVNKNDPDNYASTGYCDNQKQNITHTWSQGYCQTNYTIWVIVCMFIYLLFFGAGLEIEEVEKLFMSKSKQKRLAEESSLARHYTIKIPLSTKLEKI</sequence>
<evidence type="ECO:0000313" key="8">
    <source>
        <dbReference type="Proteomes" id="UP000887540"/>
    </source>
</evidence>
<dbReference type="SUPFAM" id="SSF103473">
    <property type="entry name" value="MFS general substrate transporter"/>
    <property type="match status" value="1"/>
</dbReference>
<feature type="transmembrane region" description="Helical" evidence="7">
    <location>
        <begin position="22"/>
        <end position="52"/>
    </location>
</feature>
<feature type="transmembrane region" description="Helical" evidence="7">
    <location>
        <begin position="90"/>
        <end position="111"/>
    </location>
</feature>
<feature type="transmembrane region" description="Helical" evidence="7">
    <location>
        <begin position="318"/>
        <end position="339"/>
    </location>
</feature>
<protein>
    <submittedName>
        <fullName evidence="9">Major facilitator superfamily (MFS) profile domain-containing protein</fullName>
    </submittedName>
</protein>
<keyword evidence="8" id="KW-1185">Reference proteome</keyword>
<dbReference type="InterPro" id="IPR005829">
    <property type="entry name" value="Sugar_transporter_CS"/>
</dbReference>
<evidence type="ECO:0000256" key="5">
    <source>
        <dbReference type="ARBA" id="ARBA00022989"/>
    </source>
</evidence>
<dbReference type="PANTHER" id="PTHR48020:SF12">
    <property type="entry name" value="PROTON MYO-INOSITOL COTRANSPORTER"/>
    <property type="match status" value="1"/>
</dbReference>
<evidence type="ECO:0000256" key="3">
    <source>
        <dbReference type="ARBA" id="ARBA00022448"/>
    </source>
</evidence>
<dbReference type="Proteomes" id="UP000887540">
    <property type="component" value="Unplaced"/>
</dbReference>
<keyword evidence="6 7" id="KW-0472">Membrane</keyword>
<evidence type="ECO:0000256" key="4">
    <source>
        <dbReference type="ARBA" id="ARBA00022692"/>
    </source>
</evidence>
<keyword evidence="4 7" id="KW-0812">Transmembrane</keyword>
<evidence type="ECO:0000256" key="7">
    <source>
        <dbReference type="SAM" id="Phobius"/>
    </source>
</evidence>
<comment type="subcellular location">
    <subcellularLocation>
        <location evidence="1">Membrane</location>
        <topology evidence="1">Multi-pass membrane protein</topology>
    </subcellularLocation>
</comment>
<dbReference type="PROSITE" id="PS00217">
    <property type="entry name" value="SUGAR_TRANSPORT_2"/>
    <property type="match status" value="1"/>
</dbReference>
<dbReference type="WBParaSite" id="ACRNAN_scaffold7577.g25086.t2">
    <property type="protein sequence ID" value="ACRNAN_scaffold7577.g25086.t2"/>
    <property type="gene ID" value="ACRNAN_scaffold7577.g25086"/>
</dbReference>
<feature type="transmembrane region" description="Helical" evidence="7">
    <location>
        <begin position="123"/>
        <end position="148"/>
    </location>
</feature>
<feature type="transmembrane region" description="Helical" evidence="7">
    <location>
        <begin position="204"/>
        <end position="226"/>
    </location>
</feature>
<evidence type="ECO:0000256" key="6">
    <source>
        <dbReference type="ARBA" id="ARBA00023136"/>
    </source>
</evidence>
<feature type="transmembrane region" description="Helical" evidence="7">
    <location>
        <begin position="64"/>
        <end position="84"/>
    </location>
</feature>
<evidence type="ECO:0000256" key="2">
    <source>
        <dbReference type="ARBA" id="ARBA00010992"/>
    </source>
</evidence>
<keyword evidence="5 7" id="KW-1133">Transmembrane helix</keyword>
<accession>A0A914EGC8</accession>
<proteinExistence type="inferred from homology"/>
<reference evidence="9" key="1">
    <citation type="submission" date="2022-11" db="UniProtKB">
        <authorList>
            <consortium name="WormBaseParasite"/>
        </authorList>
    </citation>
    <scope>IDENTIFICATION</scope>
</reference>
<organism evidence="8 9">
    <name type="scientific">Acrobeloides nanus</name>
    <dbReference type="NCBI Taxonomy" id="290746"/>
    <lineage>
        <taxon>Eukaryota</taxon>
        <taxon>Metazoa</taxon>
        <taxon>Ecdysozoa</taxon>
        <taxon>Nematoda</taxon>
        <taxon>Chromadorea</taxon>
        <taxon>Rhabditida</taxon>
        <taxon>Tylenchina</taxon>
        <taxon>Cephalobomorpha</taxon>
        <taxon>Cephaloboidea</taxon>
        <taxon>Cephalobidae</taxon>
        <taxon>Acrobeloides</taxon>
    </lineage>
</organism>
<dbReference type="InterPro" id="IPR036259">
    <property type="entry name" value="MFS_trans_sf"/>
</dbReference>
<evidence type="ECO:0000313" key="9">
    <source>
        <dbReference type="WBParaSite" id="ACRNAN_scaffold7577.g25086.t2"/>
    </source>
</evidence>
<keyword evidence="3" id="KW-0813">Transport</keyword>